<dbReference type="EnsemblPlants" id="PGSC0003DMT400088305">
    <property type="protein sequence ID" value="PGSC0003DMT400088305"/>
    <property type="gene ID" value="PGSC0003DMG400037876"/>
</dbReference>
<evidence type="ECO:0000256" key="1">
    <source>
        <dbReference type="SAM" id="MobiDB-lite"/>
    </source>
</evidence>
<evidence type="ECO:0008006" key="4">
    <source>
        <dbReference type="Google" id="ProtNLM"/>
    </source>
</evidence>
<dbReference type="PaxDb" id="4113-PGSC0003DMT400088305"/>
<protein>
    <recommendedName>
        <fullName evidence="4">Integrase core domain containing protein</fullName>
    </recommendedName>
</protein>
<name>M1DFN7_SOLTU</name>
<keyword evidence="3" id="KW-1185">Reference proteome</keyword>
<evidence type="ECO:0000313" key="3">
    <source>
        <dbReference type="Proteomes" id="UP000011115"/>
    </source>
</evidence>
<organism evidence="2 3">
    <name type="scientific">Solanum tuberosum</name>
    <name type="common">Potato</name>
    <dbReference type="NCBI Taxonomy" id="4113"/>
    <lineage>
        <taxon>Eukaryota</taxon>
        <taxon>Viridiplantae</taxon>
        <taxon>Streptophyta</taxon>
        <taxon>Embryophyta</taxon>
        <taxon>Tracheophyta</taxon>
        <taxon>Spermatophyta</taxon>
        <taxon>Magnoliopsida</taxon>
        <taxon>eudicotyledons</taxon>
        <taxon>Gunneridae</taxon>
        <taxon>Pentapetalae</taxon>
        <taxon>asterids</taxon>
        <taxon>lamiids</taxon>
        <taxon>Solanales</taxon>
        <taxon>Solanaceae</taxon>
        <taxon>Solanoideae</taxon>
        <taxon>Solaneae</taxon>
        <taxon>Solanum</taxon>
    </lineage>
</organism>
<feature type="compositionally biased region" description="Basic and acidic residues" evidence="1">
    <location>
        <begin position="57"/>
        <end position="67"/>
    </location>
</feature>
<dbReference type="Gramene" id="PGSC0003DMT400088305">
    <property type="protein sequence ID" value="PGSC0003DMT400088305"/>
    <property type="gene ID" value="PGSC0003DMG400037876"/>
</dbReference>
<reference evidence="2" key="2">
    <citation type="submission" date="2015-06" db="UniProtKB">
        <authorList>
            <consortium name="EnsemblPlants"/>
        </authorList>
    </citation>
    <scope>IDENTIFICATION</scope>
    <source>
        <strain evidence="2">DM1-3 516 R44</strain>
    </source>
</reference>
<proteinExistence type="predicted"/>
<dbReference type="Proteomes" id="UP000011115">
    <property type="component" value="Unassembled WGS sequence"/>
</dbReference>
<sequence>MAGSEKVNVVGTPNRYEDQDIDLDEESKYLGNQRGFRNYNSRNQGYNSANAGTEHAQGLERTGREEVESEQERFGLRIAELVQETLHGQSHGTWCPSRATSRFVTSTYLIWELLESGSQKGSRSVRLCTDCLASREPQVSFTLSSHVHGPWCPSRATSQSVVLNPESLKPDPTRAF</sequence>
<reference evidence="3" key="1">
    <citation type="journal article" date="2011" name="Nature">
        <title>Genome sequence and analysis of the tuber crop potato.</title>
        <authorList>
            <consortium name="The Potato Genome Sequencing Consortium"/>
        </authorList>
    </citation>
    <scope>NUCLEOTIDE SEQUENCE [LARGE SCALE GENOMIC DNA]</scope>
    <source>
        <strain evidence="3">cv. DM1-3 516 R44</strain>
    </source>
</reference>
<accession>M1DFN7</accession>
<dbReference type="HOGENOM" id="CLU_1527798_0_0_1"/>
<feature type="region of interest" description="Disordered" evidence="1">
    <location>
        <begin position="1"/>
        <end position="67"/>
    </location>
</feature>
<feature type="compositionally biased region" description="Polar residues" evidence="1">
    <location>
        <begin position="38"/>
        <end position="51"/>
    </location>
</feature>
<evidence type="ECO:0000313" key="2">
    <source>
        <dbReference type="EnsemblPlants" id="PGSC0003DMT400088305"/>
    </source>
</evidence>
<dbReference type="InParanoid" id="M1DFN7"/>
<dbReference type="AlphaFoldDB" id="M1DFN7"/>